<proteinExistence type="predicted"/>
<organism evidence="3">
    <name type="scientific">viral metagenome</name>
    <dbReference type="NCBI Taxonomy" id="1070528"/>
    <lineage>
        <taxon>unclassified sequences</taxon>
        <taxon>metagenomes</taxon>
        <taxon>organismal metagenomes</taxon>
    </lineage>
</organism>
<feature type="compositionally biased region" description="Acidic residues" evidence="2">
    <location>
        <begin position="798"/>
        <end position="825"/>
    </location>
</feature>
<protein>
    <submittedName>
        <fullName evidence="3">Uncharacterized protein</fullName>
    </submittedName>
</protein>
<keyword evidence="1" id="KW-0175">Coiled coil</keyword>
<feature type="region of interest" description="Disordered" evidence="2">
    <location>
        <begin position="1016"/>
        <end position="1035"/>
    </location>
</feature>
<accession>A0A6C0F3T4</accession>
<sequence length="2247" mass="264559">MDTNFCNNINIHKRIINCISPIEGKIYIFMNIYFLETEFSKGDQVTWSINGIRNIGEISSFKDDETVTVVDDETEKSITLPLNNINTVHPIHSTIMKMEENLSDEEDIFDEIEEEDIKQLCGFLDCKKSDIKKLLFPEGYKSVFIYEDMINEDDTNEIVLIKISQYCLRSETTPYKKILAVYEDSNDGRNKAVGFSYDDHTILSIDEIISLETCDLISSSERFTDINGDNHISLNDSLLELFENNNIKNNTLYFLSIDQYIEEKDIRDELLSNDLECDEISEEIKLFKNRIINKYWPYNKNDTLEKVLKTDKTKEYIDQKIQLRNYSNGNKFIYSELLNYINPKDEHKIEEGCDFFELDYFRIIRKDTRLNVVNLYKLFSEWKLESNLPFVKWVGSTYDNIFYKMYRDSMIYEGFDAFRTKDTIINFDLCTSWVGNLYRSNNIININQYEILHKNDVIIFKVCNEGDKREYCSFVIHQSGDIEFIIKKDKYDIVSISKRETIHELFAACNSLIYKINQMNIYSTYDIIDFGDKDEINKLFINEKETENQIDFIDYNIYFETNKYEVKDGITLQQQKTFMEDDSYNPNTRPFIKGSKSGFYLPLLKNIMKNLPMFFRYMIENNKDGEGVISGHYKRVNNYANRSTIQSAISSYVSIGDLEVEEIVNIISSEFNKDPKDIMEEYESWEIMMKEKRDKGDIRVNTVIEENGPDIIIREKEDYLQFEIKDSKSFRELERVIIVIKTMMNMIYDYVNGNDRFDHEILGSYLEGSLIKLEDIDDELVSKESSAPTFDDLFAVGDDTDDDDSEEEGENYLSDSDSDDEDEQEGGGGKYEVRSYALKRLKKYDKDLFDFQSERYQVNKKGKTTATRYGYAKVCQASKGLGSRQPIAVTSDELERINNSEELGSGKESYYRPLRVEGREEINGKEIHYICPQFWDVSKQLSIRKDVALKMDPDTIIPETLPRDGRSDSFILKRKGTYWDGIPEEESYKYFVPKIMPDRSIHPDGYGLPCCYSGVRKEKEDKPPPPPPQTKDIGKIEYPSLYNPDKFICETINTKTSGQLQPGKCSQLPKELQKMLNQNDIFKLDKDLDISKGFIRKGVVQNNGEYIFDESSFINSYIEIIDYPKDSETFIEEEIIKVLENDLQLFENCSIIHKEFKIESINKEDIKYVIQILEKNEGYSDSMKEYLSEIISENEAPYDLLFETNNENYIFNLVLSLKSYVGFLRSKEEKDDTFLIPVLNNLNDEDESMNIIIFELVDDIIKMKITEYTDTDNICFIYKDKQYYEPIIYRVNSYSLITNKKDIFKNRIKMDIKTFNKKYFEELGYIYNNITFVHHLLQPYPRGRMRDLTSTRIQKLSDCPSELDEICSEWLSYEDYIQLIKPELVKGIDIRWQENVTPECDNSGEKVYSKIKEIKNGFVIPDDSDKEYKPEELYYKADNKIIDPKLIEKISKEDWAWIDESCSDSIKDKDIDALIRREIDPEGDKLLLEYSTLRRNKKLETEDKKLKRALQSEFCHILKIIDDMNDIINSNKQSKLDSIIIELEKKNYILDGFYLNRYSEVSYLLYNNNGSKGILPIQPNIVTKKYREVSKYYDLNSRYIPSVETAIKDLQIFKKGIANIIVKPIDLEKSTILSISLVDGTYLPVKGEIISRGNKLYNDYEIIQSNSNFKEIDDSLYKINYDTNKDEMDTFIYDFNYDNKLLQVIFNHMINLVNRNEREIKLVNNNTNIKLNDKLYFTIKENNINVITDNEYKLLTYKLVYNIKLDNEYSYKEDEIPYFGEVTNINDSKININVRLNDKIGIIAKDNIIRFHDKKEILMNLLFNSDIIIPDNIYINRDDIFKIVNDDEFSKLKLDELIEYTDESNMVVKGVLNKNKSKYTSKVLIGETKYSKEIENIMMKYINKLIIIIMNGNSIKDMNKTLFENTVKLSYIEKIIPKEELFFRYTRNKNKMNERLRIIFKKNSDFIKTIDEGSLQVDKKIITRKLDKIPYYINKLYGESSFVAFSINSIRDNGSDWFNMTESLKAVNIRGLEYINPKRENRPDVINMIIDGLNDVEKENKKRILDDYNKYEKIKGKVLNIKEPYQYADFDDIKKRIFSKPGQLRFQIPDIQMLLNTVSKKYEIDLGIIFITYNYQKGSDIYFFHTEKLFKDTKILSFYHTIYNNDYILSNIISDDKLVMTVSGLQGINDKHNIWLKHKDGHTIEQRPCNKRKEELSRLREERKLKEKELSELNDEIDKVNNEECDM</sequence>
<evidence type="ECO:0000313" key="3">
    <source>
        <dbReference type="EMBL" id="QHT36357.1"/>
    </source>
</evidence>
<reference evidence="3" key="1">
    <citation type="journal article" date="2020" name="Nature">
        <title>Giant virus diversity and host interactions through global metagenomics.</title>
        <authorList>
            <person name="Schulz F."/>
            <person name="Roux S."/>
            <person name="Paez-Espino D."/>
            <person name="Jungbluth S."/>
            <person name="Walsh D.A."/>
            <person name="Denef V.J."/>
            <person name="McMahon K.D."/>
            <person name="Konstantinidis K.T."/>
            <person name="Eloe-Fadrosh E.A."/>
            <person name="Kyrpides N.C."/>
            <person name="Woyke T."/>
        </authorList>
    </citation>
    <scope>NUCLEOTIDE SEQUENCE</scope>
    <source>
        <strain evidence="3">GVMAG-S-ERX555931-87</strain>
    </source>
</reference>
<name>A0A6C0F3T4_9ZZZZ</name>
<feature type="coiled-coil region" evidence="1">
    <location>
        <begin position="2209"/>
        <end position="2243"/>
    </location>
</feature>
<feature type="region of interest" description="Disordered" evidence="2">
    <location>
        <begin position="791"/>
        <end position="830"/>
    </location>
</feature>
<evidence type="ECO:0000256" key="1">
    <source>
        <dbReference type="SAM" id="Coils"/>
    </source>
</evidence>
<evidence type="ECO:0000256" key="2">
    <source>
        <dbReference type="SAM" id="MobiDB-lite"/>
    </source>
</evidence>
<dbReference type="EMBL" id="MN738741">
    <property type="protein sequence ID" value="QHT36357.1"/>
    <property type="molecule type" value="Genomic_DNA"/>
</dbReference>